<evidence type="ECO:0000313" key="4">
    <source>
        <dbReference type="Proteomes" id="UP000663831"/>
    </source>
</evidence>
<dbReference type="InterPro" id="IPR013126">
    <property type="entry name" value="Hsp_70_fam"/>
</dbReference>
<evidence type="ECO:0000313" key="3">
    <source>
        <dbReference type="EMBL" id="CAE6447879.1"/>
    </source>
</evidence>
<dbReference type="Gene3D" id="2.60.34.10">
    <property type="entry name" value="Substrate Binding Domain Of DNAk, Chain A, domain 1"/>
    <property type="match status" value="1"/>
</dbReference>
<dbReference type="GO" id="GO:0005524">
    <property type="term" value="F:ATP binding"/>
    <property type="evidence" value="ECO:0007669"/>
    <property type="project" value="UniProtKB-KW"/>
</dbReference>
<dbReference type="Pfam" id="PF00012">
    <property type="entry name" value="HSP70"/>
    <property type="match status" value="1"/>
</dbReference>
<proteinExistence type="predicted"/>
<sequence length="438" mass="48035">MNLLARLDVICRLYQILLCVVLLAPTAVWSHEASMTAIGISIDDHDRFIIATSGVDILSRGYFDVREPFSVRVKLSESSVARSKPGRFWSSVVGGQDALKLVKGVFSALKMASGNPPFPFRVCTITSPLALSTSQKELVSSALVDIFGCTDENSVIRETEAITSALNIEPVDVENSPIAVVVPNEFTYILEEYYSTVVVIDTFPPPLNLDLVVTKHNVWEIIIVQSSDKPQLDPVYGTRKIPIRYSADDIIARGAAIIAALALPKEPVSVLPLSLGVVLHGSLLHVAIPSFSVLPKQVKLTLTTVHHNQQTAMIEIRAGTRARAPDNLFVAKLRLDDIPPAPAGAVLIELTLTVERKNNRIIVDALETLSGRKIGTKVEHDALAYSEEVLETQQAAAEKFYDEDAQFRASMGERISRETQPEDAVQLFIHPSTKREEL</sequence>
<dbReference type="SUPFAM" id="SSF100920">
    <property type="entry name" value="Heat shock protein 70kD (HSP70), peptide-binding domain"/>
    <property type="match status" value="1"/>
</dbReference>
<evidence type="ECO:0000256" key="1">
    <source>
        <dbReference type="ARBA" id="ARBA00022741"/>
    </source>
</evidence>
<dbReference type="PANTHER" id="PTHR19375">
    <property type="entry name" value="HEAT SHOCK PROTEIN 70KDA"/>
    <property type="match status" value="1"/>
</dbReference>
<organism evidence="3 4">
    <name type="scientific">Rhizoctonia solani</name>
    <dbReference type="NCBI Taxonomy" id="456999"/>
    <lineage>
        <taxon>Eukaryota</taxon>
        <taxon>Fungi</taxon>
        <taxon>Dikarya</taxon>
        <taxon>Basidiomycota</taxon>
        <taxon>Agaricomycotina</taxon>
        <taxon>Agaricomycetes</taxon>
        <taxon>Cantharellales</taxon>
        <taxon>Ceratobasidiaceae</taxon>
        <taxon>Rhizoctonia</taxon>
    </lineage>
</organism>
<dbReference type="InterPro" id="IPR029047">
    <property type="entry name" value="HSP70_peptide-bd_sf"/>
</dbReference>
<dbReference type="GO" id="GO:0140662">
    <property type="term" value="F:ATP-dependent protein folding chaperone"/>
    <property type="evidence" value="ECO:0007669"/>
    <property type="project" value="InterPro"/>
</dbReference>
<gene>
    <name evidence="3" type="ORF">RDB_LOCUS62633</name>
</gene>
<evidence type="ECO:0000256" key="2">
    <source>
        <dbReference type="ARBA" id="ARBA00022840"/>
    </source>
</evidence>
<comment type="caution">
    <text evidence="3">The sequence shown here is derived from an EMBL/GenBank/DDBJ whole genome shotgun (WGS) entry which is preliminary data.</text>
</comment>
<dbReference type="Proteomes" id="UP000663831">
    <property type="component" value="Unassembled WGS sequence"/>
</dbReference>
<dbReference type="EMBL" id="CAJMWV010001854">
    <property type="protein sequence ID" value="CAE6447879.1"/>
    <property type="molecule type" value="Genomic_DNA"/>
</dbReference>
<protein>
    <recommendedName>
        <fullName evidence="5">DnaK family protein</fullName>
    </recommendedName>
</protein>
<evidence type="ECO:0008006" key="5">
    <source>
        <dbReference type="Google" id="ProtNLM"/>
    </source>
</evidence>
<name>A0A8H3B5P4_9AGAM</name>
<dbReference type="AlphaFoldDB" id="A0A8H3B5P4"/>
<reference evidence="3" key="1">
    <citation type="submission" date="2021-01" db="EMBL/GenBank/DDBJ databases">
        <authorList>
            <person name="Kaushik A."/>
        </authorList>
    </citation>
    <scope>NUCLEOTIDE SEQUENCE</scope>
    <source>
        <strain evidence="3">AG3-1AP</strain>
    </source>
</reference>
<keyword evidence="2" id="KW-0067">ATP-binding</keyword>
<keyword evidence="1" id="KW-0547">Nucleotide-binding</keyword>
<accession>A0A8H3B5P4</accession>